<dbReference type="EMBL" id="JAFHKK010000004">
    <property type="protein sequence ID" value="MBN2963753.1"/>
    <property type="molecule type" value="Genomic_DNA"/>
</dbReference>
<comment type="similarity">
    <text evidence="4 8">Belongs to the inositol monophosphatase superfamily.</text>
</comment>
<comment type="catalytic activity">
    <reaction evidence="1 8">
        <text>a myo-inositol phosphate + H2O = myo-inositol + phosphate</text>
        <dbReference type="Rhea" id="RHEA:24056"/>
        <dbReference type="ChEBI" id="CHEBI:15377"/>
        <dbReference type="ChEBI" id="CHEBI:17268"/>
        <dbReference type="ChEBI" id="CHEBI:43474"/>
        <dbReference type="ChEBI" id="CHEBI:84139"/>
        <dbReference type="EC" id="3.1.3.25"/>
    </reaction>
</comment>
<evidence type="ECO:0000313" key="10">
    <source>
        <dbReference type="Proteomes" id="UP000703590"/>
    </source>
</evidence>
<comment type="caution">
    <text evidence="9">The sequence shown here is derived from an EMBL/GenBank/DDBJ whole genome shotgun (WGS) entry which is preliminary data.</text>
</comment>
<dbReference type="EC" id="3.1.3.25" evidence="8"/>
<evidence type="ECO:0000256" key="8">
    <source>
        <dbReference type="RuleBase" id="RU364068"/>
    </source>
</evidence>
<accession>A0ABS2WQ40</accession>
<evidence type="ECO:0000256" key="6">
    <source>
        <dbReference type="ARBA" id="ARBA00022801"/>
    </source>
</evidence>
<dbReference type="InterPro" id="IPR033942">
    <property type="entry name" value="IMPase"/>
</dbReference>
<evidence type="ECO:0000256" key="2">
    <source>
        <dbReference type="ARBA" id="ARBA00001946"/>
    </source>
</evidence>
<organism evidence="9 10">
    <name type="scientific">Sulfurospirillum tamanense</name>
    <dbReference type="NCBI Taxonomy" id="2813362"/>
    <lineage>
        <taxon>Bacteria</taxon>
        <taxon>Pseudomonadati</taxon>
        <taxon>Campylobacterota</taxon>
        <taxon>Epsilonproteobacteria</taxon>
        <taxon>Campylobacterales</taxon>
        <taxon>Sulfurospirillaceae</taxon>
        <taxon>Sulfurospirillum</taxon>
    </lineage>
</organism>
<comment type="pathway">
    <text evidence="3">Polyol metabolism; myo-inositol biosynthesis; myo-inositol from D-glucose 6-phosphate: step 2/2.</text>
</comment>
<dbReference type="CDD" id="cd01639">
    <property type="entry name" value="IMPase"/>
    <property type="match status" value="1"/>
</dbReference>
<evidence type="ECO:0000256" key="3">
    <source>
        <dbReference type="ARBA" id="ARBA00005152"/>
    </source>
</evidence>
<dbReference type="Pfam" id="PF00459">
    <property type="entry name" value="Inositol_P"/>
    <property type="match status" value="1"/>
</dbReference>
<dbReference type="Proteomes" id="UP000703590">
    <property type="component" value="Unassembled WGS sequence"/>
</dbReference>
<evidence type="ECO:0000313" key="9">
    <source>
        <dbReference type="EMBL" id="MBN2963753.1"/>
    </source>
</evidence>
<proteinExistence type="inferred from homology"/>
<reference evidence="9" key="2">
    <citation type="submission" date="2021-02" db="EMBL/GenBank/DDBJ databases">
        <authorList>
            <person name="Merkel A.Y."/>
        </authorList>
    </citation>
    <scope>NUCLEOTIDE SEQUENCE</scope>
    <source>
        <strain evidence="9">T05b</strain>
    </source>
</reference>
<dbReference type="PROSITE" id="PS00630">
    <property type="entry name" value="IMP_2"/>
    <property type="match status" value="1"/>
</dbReference>
<sequence length="258" mass="28338">MIMQLEPILKEAGELLKEGFYGAFKTQYKDKADLVTEYDVLIEKFLMPKLKGAYPNDEIFGEESYKGNTFPKSGIFVDPIDGTTNFVHRLPHVGISVGVWRDGKAVEGGVYNPILDEMYLAQKGSGAFCNGTRLHVSQSTTLQEALLATGFPYTKNSSPMDLGFVLNSMTNLLPLVRDLRRYGAASLDLCLVAKGTFDGFYEINLKPWDVAAGIVMVEEAGGKVTTHEGGAYDMNDRTIIASNGAIHEALVNEIGFYE</sequence>
<dbReference type="InterPro" id="IPR020583">
    <property type="entry name" value="Inositol_monoP_metal-BS"/>
</dbReference>
<dbReference type="SUPFAM" id="SSF56655">
    <property type="entry name" value="Carbohydrate phosphatase"/>
    <property type="match status" value="1"/>
</dbReference>
<keyword evidence="6 8" id="KW-0378">Hydrolase</keyword>
<dbReference type="PANTHER" id="PTHR20854">
    <property type="entry name" value="INOSITOL MONOPHOSPHATASE"/>
    <property type="match status" value="1"/>
</dbReference>
<dbReference type="InterPro" id="IPR020550">
    <property type="entry name" value="Inositol_monophosphatase_CS"/>
</dbReference>
<dbReference type="PRINTS" id="PR00378">
    <property type="entry name" value="LIIMPHPHTASE"/>
</dbReference>
<comment type="cofactor">
    <cofactor evidence="2 8">
        <name>Mg(2+)</name>
        <dbReference type="ChEBI" id="CHEBI:18420"/>
    </cofactor>
</comment>
<dbReference type="Gene3D" id="3.40.190.80">
    <property type="match status" value="1"/>
</dbReference>
<protein>
    <recommendedName>
        <fullName evidence="8">Inositol-1-monophosphatase</fullName>
        <ecNumber evidence="8">3.1.3.25</ecNumber>
    </recommendedName>
</protein>
<dbReference type="Gene3D" id="3.30.540.10">
    <property type="entry name" value="Fructose-1,6-Bisphosphatase, subunit A, domain 1"/>
    <property type="match status" value="1"/>
</dbReference>
<evidence type="ECO:0000256" key="5">
    <source>
        <dbReference type="ARBA" id="ARBA00022723"/>
    </source>
</evidence>
<name>A0ABS2WQ40_9BACT</name>
<evidence type="ECO:0000256" key="4">
    <source>
        <dbReference type="ARBA" id="ARBA00009759"/>
    </source>
</evidence>
<reference evidence="9" key="1">
    <citation type="submission" date="2021-02" db="EMBL/GenBank/DDBJ databases">
        <title>Sulfurospirillum tamanensis sp. nov.</title>
        <authorList>
            <person name="Frolova A."/>
            <person name="Merkel A."/>
            <person name="Slobodkin A."/>
        </authorList>
    </citation>
    <scope>NUCLEOTIDE SEQUENCE</scope>
    <source>
        <strain evidence="9">T05b</strain>
    </source>
</reference>
<dbReference type="PANTHER" id="PTHR20854:SF4">
    <property type="entry name" value="INOSITOL-1-MONOPHOSPHATASE-RELATED"/>
    <property type="match status" value="1"/>
</dbReference>
<keyword evidence="10" id="KW-1185">Reference proteome</keyword>
<keyword evidence="7 8" id="KW-0460">Magnesium</keyword>
<keyword evidence="5 8" id="KW-0479">Metal-binding</keyword>
<dbReference type="PROSITE" id="PS00629">
    <property type="entry name" value="IMP_1"/>
    <property type="match status" value="1"/>
</dbReference>
<gene>
    <name evidence="9" type="ORF">JWV37_03080</name>
</gene>
<dbReference type="PRINTS" id="PR00377">
    <property type="entry name" value="IMPHPHTASES"/>
</dbReference>
<evidence type="ECO:0000256" key="1">
    <source>
        <dbReference type="ARBA" id="ARBA00001033"/>
    </source>
</evidence>
<evidence type="ECO:0000256" key="7">
    <source>
        <dbReference type="ARBA" id="ARBA00022842"/>
    </source>
</evidence>
<dbReference type="InterPro" id="IPR020552">
    <property type="entry name" value="Inositol_monoPase_Li-sen"/>
</dbReference>
<dbReference type="InterPro" id="IPR000760">
    <property type="entry name" value="Inositol_monophosphatase-like"/>
</dbReference>